<proteinExistence type="predicted"/>
<evidence type="ECO:0000256" key="1">
    <source>
        <dbReference type="SAM" id="MobiDB-lite"/>
    </source>
</evidence>
<gene>
    <name evidence="3" type="ORF">RSOLAG22IIIB_14149</name>
</gene>
<sequence length="161" mass="17778">MSEATKPVSTTPMVDLAHEHNQSSERRKPVDPAPECVAVTMSNTVSMPATITQPIKNSYFIELTGAANLDEHLKWMENQSEKYSNTEHLCKVVRRYDFGLKAYLANLSGPALNDVKNHPDVKLVGQDAEGTLFGWQAHLDRVALEGQLNVKTGLSPHTPLV</sequence>
<protein>
    <recommendedName>
        <fullName evidence="2">Inhibitor I9 domain-containing protein</fullName>
    </recommendedName>
</protein>
<dbReference type="InterPro" id="IPR010259">
    <property type="entry name" value="S8pro/Inhibitor_I9"/>
</dbReference>
<dbReference type="AlphaFoldDB" id="A0A0K6FUG5"/>
<feature type="domain" description="Inhibitor I9" evidence="2">
    <location>
        <begin position="65"/>
        <end position="129"/>
    </location>
</feature>
<evidence type="ECO:0000259" key="2">
    <source>
        <dbReference type="Pfam" id="PF05922"/>
    </source>
</evidence>
<feature type="region of interest" description="Disordered" evidence="1">
    <location>
        <begin position="1"/>
        <end position="32"/>
    </location>
</feature>
<dbReference type="Pfam" id="PF05922">
    <property type="entry name" value="Inhibitor_I9"/>
    <property type="match status" value="1"/>
</dbReference>
<evidence type="ECO:0000313" key="3">
    <source>
        <dbReference type="EMBL" id="CUA69910.1"/>
    </source>
</evidence>
<feature type="compositionally biased region" description="Basic and acidic residues" evidence="1">
    <location>
        <begin position="16"/>
        <end position="30"/>
    </location>
</feature>
<reference evidence="3 4" key="1">
    <citation type="submission" date="2015-07" db="EMBL/GenBank/DDBJ databases">
        <authorList>
            <person name="Noorani M."/>
        </authorList>
    </citation>
    <scope>NUCLEOTIDE SEQUENCE [LARGE SCALE GENOMIC DNA]</scope>
    <source>
        <strain evidence="3">BBA 69670</strain>
    </source>
</reference>
<organism evidence="3 4">
    <name type="scientific">Rhizoctonia solani</name>
    <dbReference type="NCBI Taxonomy" id="456999"/>
    <lineage>
        <taxon>Eukaryota</taxon>
        <taxon>Fungi</taxon>
        <taxon>Dikarya</taxon>
        <taxon>Basidiomycota</taxon>
        <taxon>Agaricomycotina</taxon>
        <taxon>Agaricomycetes</taxon>
        <taxon>Cantharellales</taxon>
        <taxon>Ceratobasidiaceae</taxon>
        <taxon>Rhizoctonia</taxon>
    </lineage>
</organism>
<dbReference type="Proteomes" id="UP000044841">
    <property type="component" value="Unassembled WGS sequence"/>
</dbReference>
<name>A0A0K6FUG5_9AGAM</name>
<evidence type="ECO:0000313" key="4">
    <source>
        <dbReference type="Proteomes" id="UP000044841"/>
    </source>
</evidence>
<keyword evidence="4" id="KW-1185">Reference proteome</keyword>
<dbReference type="EMBL" id="CYGV01001012">
    <property type="protein sequence ID" value="CUA69910.1"/>
    <property type="molecule type" value="Genomic_DNA"/>
</dbReference>
<dbReference type="SUPFAM" id="SSF54897">
    <property type="entry name" value="Protease propeptides/inhibitors"/>
    <property type="match status" value="1"/>
</dbReference>
<accession>A0A0K6FUG5</accession>